<evidence type="ECO:0000256" key="1">
    <source>
        <dbReference type="ARBA" id="ARBA00004141"/>
    </source>
</evidence>
<keyword evidence="2 5" id="KW-0812">Transmembrane</keyword>
<name>A0ABY7ZIQ0_9ACTN</name>
<accession>A0ABY7ZIQ0</accession>
<dbReference type="Proteomes" id="UP001219605">
    <property type="component" value="Chromosome"/>
</dbReference>
<gene>
    <name evidence="7" type="ORF">PVK37_20590</name>
</gene>
<evidence type="ECO:0000313" key="8">
    <source>
        <dbReference type="Proteomes" id="UP001219605"/>
    </source>
</evidence>
<reference evidence="7 8" key="1">
    <citation type="submission" date="2023-02" db="EMBL/GenBank/DDBJ databases">
        <authorList>
            <person name="Mo P."/>
        </authorList>
    </citation>
    <scope>NUCLEOTIDE SEQUENCE [LARGE SCALE GENOMIC DNA]</scope>
    <source>
        <strain evidence="7 8">HUAS 3</strain>
    </source>
</reference>
<dbReference type="EMBL" id="CP118615">
    <property type="protein sequence ID" value="WDZ82864.1"/>
    <property type="molecule type" value="Genomic_DNA"/>
</dbReference>
<proteinExistence type="predicted"/>
<dbReference type="RefSeq" id="WP_275029212.1">
    <property type="nucleotide sequence ID" value="NZ_CP118615.1"/>
</dbReference>
<keyword evidence="4 5" id="KW-0472">Membrane</keyword>
<dbReference type="Pfam" id="PF07291">
    <property type="entry name" value="MauE"/>
    <property type="match status" value="1"/>
</dbReference>
<keyword evidence="3 5" id="KW-1133">Transmembrane helix</keyword>
<feature type="transmembrane region" description="Helical" evidence="5">
    <location>
        <begin position="147"/>
        <end position="168"/>
    </location>
</feature>
<evidence type="ECO:0000256" key="5">
    <source>
        <dbReference type="SAM" id="Phobius"/>
    </source>
</evidence>
<evidence type="ECO:0000256" key="2">
    <source>
        <dbReference type="ARBA" id="ARBA00022692"/>
    </source>
</evidence>
<keyword evidence="8" id="KW-1185">Reference proteome</keyword>
<protein>
    <recommendedName>
        <fullName evidence="6">Methylamine utilisation protein MauE domain-containing protein</fullName>
    </recommendedName>
</protein>
<comment type="subcellular location">
    <subcellularLocation>
        <location evidence="1">Membrane</location>
        <topology evidence="1">Multi-pass membrane protein</topology>
    </subcellularLocation>
</comment>
<sequence length="185" mass="18953">MNTNWLTWLTVASQGALCVTFAMAAGSKTAKVGAFADFRDSLPRMLPVPRRWVPAVASAVVLAEVTIAVAVVVPVLMVAAFLLAALMMAVFTGAIVTMIRRGSVEPCHCFGVSSRPPTRIDVVRNLALFGLAVLGLVGSVASPGPTGLPLAAVALCAVAGGVLALLVVNLAEIADLWKPTSSASS</sequence>
<feature type="domain" description="Methylamine utilisation protein MauE" evidence="6">
    <location>
        <begin position="7"/>
        <end position="137"/>
    </location>
</feature>
<evidence type="ECO:0000256" key="4">
    <source>
        <dbReference type="ARBA" id="ARBA00023136"/>
    </source>
</evidence>
<feature type="transmembrane region" description="Helical" evidence="5">
    <location>
        <begin position="122"/>
        <end position="141"/>
    </location>
</feature>
<feature type="transmembrane region" description="Helical" evidence="5">
    <location>
        <begin position="79"/>
        <end position="101"/>
    </location>
</feature>
<evidence type="ECO:0000256" key="3">
    <source>
        <dbReference type="ARBA" id="ARBA00022989"/>
    </source>
</evidence>
<evidence type="ECO:0000259" key="6">
    <source>
        <dbReference type="Pfam" id="PF07291"/>
    </source>
</evidence>
<evidence type="ECO:0000313" key="7">
    <source>
        <dbReference type="EMBL" id="WDZ82864.1"/>
    </source>
</evidence>
<organism evidence="7 8">
    <name type="scientific">Micromonospora cathayae</name>
    <dbReference type="NCBI Taxonomy" id="3028804"/>
    <lineage>
        <taxon>Bacteria</taxon>
        <taxon>Bacillati</taxon>
        <taxon>Actinomycetota</taxon>
        <taxon>Actinomycetes</taxon>
        <taxon>Micromonosporales</taxon>
        <taxon>Micromonosporaceae</taxon>
        <taxon>Micromonospora</taxon>
    </lineage>
</organism>
<dbReference type="InterPro" id="IPR009908">
    <property type="entry name" value="Methylamine_util_MauE"/>
</dbReference>
<feature type="transmembrane region" description="Helical" evidence="5">
    <location>
        <begin position="6"/>
        <end position="25"/>
    </location>
</feature>